<evidence type="ECO:0000313" key="1">
    <source>
        <dbReference type="EMBL" id="ANU57715.1"/>
    </source>
</evidence>
<dbReference type="Proteomes" id="UP000092631">
    <property type="component" value="Chromosome"/>
</dbReference>
<dbReference type="GeneID" id="82187302"/>
<dbReference type="OrthoDB" id="9804407at2"/>
<name>A0A1C7GZE6_9BACE</name>
<reference evidence="2" key="1">
    <citation type="submission" date="2016-04" db="EMBL/GenBank/DDBJ databases">
        <title>Complete Genome Sequences of Twelve Strains of a Stable Defined Moderately Diverse Mouse Microbiota 2 (sDMDMm2).</title>
        <authorList>
            <person name="Uchimura Y."/>
            <person name="Wyss M."/>
            <person name="Brugiroux S."/>
            <person name="Limenitakis J.P."/>
            <person name="Stecher B."/>
            <person name="McCoy K.D."/>
            <person name="Macpherson A.J."/>
        </authorList>
    </citation>
    <scope>NUCLEOTIDE SEQUENCE [LARGE SCALE GENOMIC DNA]</scope>
    <source>
        <strain evidence="2">I48</strain>
    </source>
</reference>
<evidence type="ECO:0000313" key="2">
    <source>
        <dbReference type="Proteomes" id="UP000092631"/>
    </source>
</evidence>
<dbReference type="AlphaFoldDB" id="A0A1C7GZE6"/>
<dbReference type="RefSeq" id="WP_065538689.1">
    <property type="nucleotide sequence ID" value="NZ_CAPDLJ010000034.1"/>
</dbReference>
<organism evidence="1 2">
    <name type="scientific">Bacteroides caecimuris</name>
    <dbReference type="NCBI Taxonomy" id="1796613"/>
    <lineage>
        <taxon>Bacteria</taxon>
        <taxon>Pseudomonadati</taxon>
        <taxon>Bacteroidota</taxon>
        <taxon>Bacteroidia</taxon>
        <taxon>Bacteroidales</taxon>
        <taxon>Bacteroidaceae</taxon>
        <taxon>Bacteroides</taxon>
    </lineage>
</organism>
<proteinExistence type="predicted"/>
<dbReference type="InterPro" id="IPR015422">
    <property type="entry name" value="PyrdxlP-dep_Trfase_small"/>
</dbReference>
<dbReference type="EMBL" id="CP015401">
    <property type="protein sequence ID" value="ANU57715.1"/>
    <property type="molecule type" value="Genomic_DNA"/>
</dbReference>
<gene>
    <name evidence="1" type="ORF">A4V03_09145</name>
</gene>
<protein>
    <submittedName>
        <fullName evidence="1">Uncharacterized protein</fullName>
    </submittedName>
</protein>
<keyword evidence="2" id="KW-1185">Reference proteome</keyword>
<dbReference type="Gene3D" id="3.90.1150.10">
    <property type="entry name" value="Aspartate Aminotransferase, domain 1"/>
    <property type="match status" value="1"/>
</dbReference>
<dbReference type="KEGG" id="bcae:A4V03_09145"/>
<sequence>MEWIINQLRVHPELAIFLTLFAGPKWSVRVSLVNLNETDYVKIGQSIKFVLEEYAQTWKASKE</sequence>
<accession>A0A1C7GZE6</accession>